<keyword evidence="3" id="KW-0645">Protease</keyword>
<keyword evidence="8" id="KW-0482">Metalloprotease</keyword>
<keyword evidence="7" id="KW-0862">Zinc</keyword>
<dbReference type="GO" id="GO:0006508">
    <property type="term" value="P:proteolysis"/>
    <property type="evidence" value="ECO:0007669"/>
    <property type="project" value="UniProtKB-KW"/>
</dbReference>
<evidence type="ECO:0000256" key="1">
    <source>
        <dbReference type="ARBA" id="ARBA00001947"/>
    </source>
</evidence>
<dbReference type="CDD" id="cd14844">
    <property type="entry name" value="Zn-DD-carboxypeptidase_like"/>
    <property type="match status" value="1"/>
</dbReference>
<evidence type="ECO:0000256" key="2">
    <source>
        <dbReference type="ARBA" id="ARBA00004776"/>
    </source>
</evidence>
<keyword evidence="5" id="KW-0732">Signal</keyword>
<dbReference type="Gene3D" id="3.30.1380.10">
    <property type="match status" value="1"/>
</dbReference>
<protein>
    <recommendedName>
        <fullName evidence="11">Murein endopeptidase K</fullName>
    </recommendedName>
</protein>
<dbReference type="EMBL" id="CP013002">
    <property type="protein sequence ID" value="ALL15249.1"/>
    <property type="molecule type" value="Genomic_DNA"/>
</dbReference>
<evidence type="ECO:0000256" key="11">
    <source>
        <dbReference type="ARBA" id="ARBA00093666"/>
    </source>
</evidence>
<keyword evidence="6" id="KW-0378">Hydrolase</keyword>
<dbReference type="GO" id="GO:0046872">
    <property type="term" value="F:metal ion binding"/>
    <property type="evidence" value="ECO:0007669"/>
    <property type="project" value="UniProtKB-KW"/>
</dbReference>
<comment type="similarity">
    <text evidence="10">Belongs to the peptidase M15 family.</text>
</comment>
<dbReference type="GO" id="GO:0071555">
    <property type="term" value="P:cell wall organization"/>
    <property type="evidence" value="ECO:0007669"/>
    <property type="project" value="UniProtKB-KW"/>
</dbReference>
<evidence type="ECO:0000256" key="3">
    <source>
        <dbReference type="ARBA" id="ARBA00022670"/>
    </source>
</evidence>
<evidence type="ECO:0000313" key="13">
    <source>
        <dbReference type="Proteomes" id="UP000056905"/>
    </source>
</evidence>
<evidence type="ECO:0000256" key="6">
    <source>
        <dbReference type="ARBA" id="ARBA00022801"/>
    </source>
</evidence>
<evidence type="ECO:0000256" key="9">
    <source>
        <dbReference type="ARBA" id="ARBA00023316"/>
    </source>
</evidence>
<comment type="cofactor">
    <cofactor evidence="1">
        <name>Zn(2+)</name>
        <dbReference type="ChEBI" id="CHEBI:29105"/>
    </cofactor>
</comment>
<comment type="pathway">
    <text evidence="2">Cell wall biogenesis; cell wall polysaccharide biosynthesis.</text>
</comment>
<reference evidence="12 13" key="1">
    <citation type="submission" date="2015-10" db="EMBL/GenBank/DDBJ databases">
        <title>Conservation of the essential genome among Caulobacter and Brevundimonas species.</title>
        <authorList>
            <person name="Scott D."/>
            <person name="Ely B."/>
        </authorList>
    </citation>
    <scope>NUCLEOTIDE SEQUENCE [LARGE SCALE GENOMIC DNA]</scope>
    <source>
        <strain evidence="12 13">CB4</strain>
    </source>
</reference>
<proteinExistence type="inferred from homology"/>
<evidence type="ECO:0000256" key="8">
    <source>
        <dbReference type="ARBA" id="ARBA00023049"/>
    </source>
</evidence>
<evidence type="ECO:0000256" key="5">
    <source>
        <dbReference type="ARBA" id="ARBA00022729"/>
    </source>
</evidence>
<evidence type="ECO:0000256" key="10">
    <source>
        <dbReference type="ARBA" id="ARBA00093448"/>
    </source>
</evidence>
<sequence>MIGALLEANSPRPAVLRPPVDAAPRQIALHNLHTEEKLQAVYWENGTYVPDALEALNRVLRDHRTGEVAPMNVQLFDLLTDLHRKTETTAAFQVISGYRSPTSNRLLSERSGEVAKRSLHMDGKAMDIYLEDVALEHLRAAALDLQRGGVGYYPDSKFVHVDVGPVRRWQGS</sequence>
<keyword evidence="4" id="KW-0479">Metal-binding</keyword>
<dbReference type="STRING" id="69395.AQ619_07585"/>
<dbReference type="InterPro" id="IPR010275">
    <property type="entry name" value="MepK"/>
</dbReference>
<evidence type="ECO:0000256" key="4">
    <source>
        <dbReference type="ARBA" id="ARBA00022723"/>
    </source>
</evidence>
<organism evidence="12 13">
    <name type="scientific">Caulobacter henricii</name>
    <dbReference type="NCBI Taxonomy" id="69395"/>
    <lineage>
        <taxon>Bacteria</taxon>
        <taxon>Pseudomonadati</taxon>
        <taxon>Pseudomonadota</taxon>
        <taxon>Alphaproteobacteria</taxon>
        <taxon>Caulobacterales</taxon>
        <taxon>Caulobacteraceae</taxon>
        <taxon>Caulobacter</taxon>
    </lineage>
</organism>
<gene>
    <name evidence="12" type="ORF">AQ619_07585</name>
</gene>
<dbReference type="PANTHER" id="PTHR37425:SF1">
    <property type="entry name" value="OUTER MEMBRANE PROTEIN"/>
    <property type="match status" value="1"/>
</dbReference>
<dbReference type="Pfam" id="PF05951">
    <property type="entry name" value="Peptidase_M15_2"/>
    <property type="match status" value="1"/>
</dbReference>
<dbReference type="PANTHER" id="PTHR37425">
    <property type="match status" value="1"/>
</dbReference>
<dbReference type="InterPro" id="IPR009045">
    <property type="entry name" value="Zn_M74/Hedgehog-like"/>
</dbReference>
<evidence type="ECO:0000313" key="12">
    <source>
        <dbReference type="EMBL" id="ALL15249.1"/>
    </source>
</evidence>
<name>A0A0P0P3S3_9CAUL</name>
<dbReference type="AlphaFoldDB" id="A0A0P0P3S3"/>
<keyword evidence="13" id="KW-1185">Reference proteome</keyword>
<accession>A0A0P0P3S3</accession>
<dbReference type="KEGG" id="chq:AQ619_07585"/>
<keyword evidence="9" id="KW-0961">Cell wall biogenesis/degradation</keyword>
<dbReference type="GO" id="GO:0008237">
    <property type="term" value="F:metallopeptidase activity"/>
    <property type="evidence" value="ECO:0007669"/>
    <property type="project" value="UniProtKB-KW"/>
</dbReference>
<evidence type="ECO:0000256" key="7">
    <source>
        <dbReference type="ARBA" id="ARBA00022833"/>
    </source>
</evidence>
<dbReference type="Proteomes" id="UP000056905">
    <property type="component" value="Chromosome"/>
</dbReference>
<dbReference type="SUPFAM" id="SSF55166">
    <property type="entry name" value="Hedgehog/DD-peptidase"/>
    <property type="match status" value="1"/>
</dbReference>